<evidence type="ECO:0000256" key="8">
    <source>
        <dbReference type="ARBA" id="ARBA00033765"/>
    </source>
</evidence>
<dbReference type="InterPro" id="IPR023404">
    <property type="entry name" value="rSAM_horseshoe"/>
</dbReference>
<dbReference type="InterPro" id="IPR006463">
    <property type="entry name" value="MiaB_methiolase"/>
</dbReference>
<feature type="binding site" evidence="12">
    <location>
        <position position="46"/>
    </location>
    <ligand>
        <name>[4Fe-4S] cluster</name>
        <dbReference type="ChEBI" id="CHEBI:49883"/>
        <label>1</label>
    </ligand>
</feature>
<dbReference type="NCBIfam" id="TIGR00089">
    <property type="entry name" value="MiaB/RimO family radical SAM methylthiotransferase"/>
    <property type="match status" value="1"/>
</dbReference>
<dbReference type="KEGG" id="tta:Theth_1032"/>
<gene>
    <name evidence="12" type="primary">miaB</name>
    <name evidence="16" type="ORF">Theth_1032</name>
</gene>
<dbReference type="STRING" id="688269.Theth_1032"/>
<evidence type="ECO:0000256" key="4">
    <source>
        <dbReference type="ARBA" id="ARBA00022691"/>
    </source>
</evidence>
<dbReference type="HAMAP" id="MF_01864">
    <property type="entry name" value="tRNA_metthiotr_MiaB"/>
    <property type="match status" value="1"/>
</dbReference>
<dbReference type="PATRIC" id="fig|688269.3.peg.1060"/>
<dbReference type="OrthoDB" id="9805215at2"/>
<dbReference type="Gene3D" id="3.80.30.20">
    <property type="entry name" value="tm_1862 like domain"/>
    <property type="match status" value="1"/>
</dbReference>
<dbReference type="PROSITE" id="PS51449">
    <property type="entry name" value="MTTASE_N"/>
    <property type="match status" value="1"/>
</dbReference>
<dbReference type="HOGENOM" id="CLU_018697_2_0_0"/>
<keyword evidence="6 12" id="KW-0408">Iron</keyword>
<dbReference type="Pfam" id="PF04055">
    <property type="entry name" value="Radical_SAM"/>
    <property type="match status" value="1"/>
</dbReference>
<evidence type="ECO:0000256" key="12">
    <source>
        <dbReference type="HAMAP-Rule" id="MF_01864"/>
    </source>
</evidence>
<feature type="domain" description="TRAM" evidence="13">
    <location>
        <begin position="371"/>
        <end position="432"/>
    </location>
</feature>
<dbReference type="SFLD" id="SFLDS00029">
    <property type="entry name" value="Radical_SAM"/>
    <property type="match status" value="1"/>
</dbReference>
<name>F7YYS4_9THEM</name>
<comment type="catalytic activity">
    <reaction evidence="12">
        <text>N(6)-dimethylallyladenosine(37) in tRNA + (sulfur carrier)-SH + AH2 + 2 S-adenosyl-L-methionine = 2-methylsulfanyl-N(6)-dimethylallyladenosine(37) in tRNA + (sulfur carrier)-H + 5'-deoxyadenosine + L-methionine + A + S-adenosyl-L-homocysteine + 2 H(+)</text>
        <dbReference type="Rhea" id="RHEA:37067"/>
        <dbReference type="Rhea" id="RHEA-COMP:10375"/>
        <dbReference type="Rhea" id="RHEA-COMP:10376"/>
        <dbReference type="Rhea" id="RHEA-COMP:14737"/>
        <dbReference type="Rhea" id="RHEA-COMP:14739"/>
        <dbReference type="ChEBI" id="CHEBI:13193"/>
        <dbReference type="ChEBI" id="CHEBI:15378"/>
        <dbReference type="ChEBI" id="CHEBI:17319"/>
        <dbReference type="ChEBI" id="CHEBI:17499"/>
        <dbReference type="ChEBI" id="CHEBI:29917"/>
        <dbReference type="ChEBI" id="CHEBI:57844"/>
        <dbReference type="ChEBI" id="CHEBI:57856"/>
        <dbReference type="ChEBI" id="CHEBI:59789"/>
        <dbReference type="ChEBI" id="CHEBI:64428"/>
        <dbReference type="ChEBI" id="CHEBI:74415"/>
        <dbReference type="ChEBI" id="CHEBI:74417"/>
        <dbReference type="EC" id="2.8.4.3"/>
    </reaction>
</comment>
<evidence type="ECO:0000256" key="6">
    <source>
        <dbReference type="ARBA" id="ARBA00023004"/>
    </source>
</evidence>
<dbReference type="InterPro" id="IPR058240">
    <property type="entry name" value="rSAM_sf"/>
</dbReference>
<dbReference type="AlphaFoldDB" id="F7YYS4"/>
<dbReference type="PROSITE" id="PS01278">
    <property type="entry name" value="MTTASE_RADICAL"/>
    <property type="match status" value="1"/>
</dbReference>
<evidence type="ECO:0000256" key="7">
    <source>
        <dbReference type="ARBA" id="ARBA00023014"/>
    </source>
</evidence>
<evidence type="ECO:0000256" key="5">
    <source>
        <dbReference type="ARBA" id="ARBA00022723"/>
    </source>
</evidence>
<sequence>MKIYIKTYGCQMNENDTEIMAGILAQKGHQIVDDLDQADVVILNTCVVRQKSQDKYHSALGQLLKMKKEGKIKLVGISGCGANLEAEQLIKDGADFVLGSRSILAVAEVLERAASGEKVIYLEDTICSDMSSLPRSRSSTHHAWVTIIHGCNRFCTYCIVPYTRGREKSRPMEDVLAEVKKLAESGVKEITFLGQNVDAYGKDLKDGTSLAKLINKASEIEGIERIWFLTSYPTDITDELIETVAKNPKAAKSFHIPIQSGSNRILRLMNRRYTREQFAELVEKIRKIVPQASISSDVIVGFPTETEEDHQQTVEIVKTLQFERLNLAIYSPRPGTVASKYFKDDVPREVKVRRLNELLELQKEINKKLNERYLNQVVELFVEGKTKDGLYYGRDIRNKIILFKASALQIGQRVLVKITRITAGPLYGELVTS</sequence>
<dbReference type="Gene3D" id="3.40.50.12160">
    <property type="entry name" value="Methylthiotransferase, N-terminal domain"/>
    <property type="match status" value="1"/>
</dbReference>
<dbReference type="GO" id="GO:0035597">
    <property type="term" value="F:tRNA-2-methylthio-N(6)-dimethylallyladenosine(37) synthase activity"/>
    <property type="evidence" value="ECO:0007669"/>
    <property type="project" value="UniProtKB-EC"/>
</dbReference>
<organism evidence="16 17">
    <name type="scientific">Pseudothermotoga thermarum DSM 5069</name>
    <dbReference type="NCBI Taxonomy" id="688269"/>
    <lineage>
        <taxon>Bacteria</taxon>
        <taxon>Thermotogati</taxon>
        <taxon>Thermotogota</taxon>
        <taxon>Thermotogae</taxon>
        <taxon>Thermotogales</taxon>
        <taxon>Thermotogaceae</taxon>
        <taxon>Pseudothermotoga</taxon>
    </lineage>
</organism>
<dbReference type="GO" id="GO:0051539">
    <property type="term" value="F:4 iron, 4 sulfur cluster binding"/>
    <property type="evidence" value="ECO:0007669"/>
    <property type="project" value="UniProtKB-UniRule"/>
</dbReference>
<dbReference type="GO" id="GO:0046872">
    <property type="term" value="F:metal ion binding"/>
    <property type="evidence" value="ECO:0007669"/>
    <property type="project" value="UniProtKB-KW"/>
</dbReference>
<accession>F7YYS4</accession>
<dbReference type="SUPFAM" id="SSF102114">
    <property type="entry name" value="Radical SAM enzymes"/>
    <property type="match status" value="1"/>
</dbReference>
<evidence type="ECO:0000313" key="17">
    <source>
        <dbReference type="Proteomes" id="UP000006804"/>
    </source>
</evidence>
<evidence type="ECO:0000256" key="2">
    <source>
        <dbReference type="ARBA" id="ARBA00022485"/>
    </source>
</evidence>
<feature type="binding site" evidence="12">
    <location>
        <position position="155"/>
    </location>
    <ligand>
        <name>[4Fe-4S] cluster</name>
        <dbReference type="ChEBI" id="CHEBI:49883"/>
        <label>2</label>
        <note>4Fe-4S-S-AdoMet</note>
    </ligand>
</feature>
<dbReference type="Pfam" id="PF01938">
    <property type="entry name" value="TRAM"/>
    <property type="match status" value="1"/>
</dbReference>
<feature type="domain" description="Radical SAM core" evidence="15">
    <location>
        <begin position="137"/>
        <end position="368"/>
    </location>
</feature>
<dbReference type="RefSeq" id="WP_013932332.1">
    <property type="nucleotide sequence ID" value="NC_015707.1"/>
</dbReference>
<dbReference type="InterPro" id="IPR038135">
    <property type="entry name" value="Methylthiotransferase_N_sf"/>
</dbReference>
<feature type="binding site" evidence="12">
    <location>
        <position position="151"/>
    </location>
    <ligand>
        <name>[4Fe-4S] cluster</name>
        <dbReference type="ChEBI" id="CHEBI:49883"/>
        <label>2</label>
        <note>4Fe-4S-S-AdoMet</note>
    </ligand>
</feature>
<keyword evidence="3 12" id="KW-0808">Transferase</keyword>
<feature type="binding site" evidence="12">
    <location>
        <position position="80"/>
    </location>
    <ligand>
        <name>[4Fe-4S] cluster</name>
        <dbReference type="ChEBI" id="CHEBI:49883"/>
        <label>1</label>
    </ligand>
</feature>
<feature type="binding site" evidence="12">
    <location>
        <position position="10"/>
    </location>
    <ligand>
        <name>[4Fe-4S] cluster</name>
        <dbReference type="ChEBI" id="CHEBI:49883"/>
        <label>1</label>
    </ligand>
</feature>
<keyword evidence="2 12" id="KW-0004">4Fe-4S</keyword>
<dbReference type="FunFam" id="3.40.50.12160:FF:000003">
    <property type="entry name" value="CDK5 regulatory subunit-associated protein 1"/>
    <property type="match status" value="1"/>
</dbReference>
<dbReference type="InterPro" id="IPR006638">
    <property type="entry name" value="Elp3/MiaA/NifB-like_rSAM"/>
</dbReference>
<dbReference type="eggNOG" id="COG0621">
    <property type="taxonomic scope" value="Bacteria"/>
</dbReference>
<evidence type="ECO:0000259" key="15">
    <source>
        <dbReference type="PROSITE" id="PS51918"/>
    </source>
</evidence>
<comment type="function">
    <text evidence="1 12">Catalyzes the methylthiolation of N6-(dimethylallyl)adenosine (i(6)A), leading to the formation of 2-methylthio-N6-(dimethylallyl)adenosine (ms(2)i(6)A) at position 37 in tRNAs that read codons beginning with uridine.</text>
</comment>
<dbReference type="GO" id="GO:0005829">
    <property type="term" value="C:cytosol"/>
    <property type="evidence" value="ECO:0007669"/>
    <property type="project" value="TreeGrafter"/>
</dbReference>
<dbReference type="Pfam" id="PF00919">
    <property type="entry name" value="UPF0004"/>
    <property type="match status" value="1"/>
</dbReference>
<dbReference type="Proteomes" id="UP000006804">
    <property type="component" value="Chromosome"/>
</dbReference>
<dbReference type="PANTHER" id="PTHR43020:SF2">
    <property type="entry name" value="MITOCHONDRIAL TRNA METHYLTHIOTRANSFERASE CDK5RAP1"/>
    <property type="match status" value="1"/>
</dbReference>
<keyword evidence="7 12" id="KW-0411">Iron-sulfur</keyword>
<dbReference type="InterPro" id="IPR007197">
    <property type="entry name" value="rSAM"/>
</dbReference>
<evidence type="ECO:0000256" key="9">
    <source>
        <dbReference type="ARBA" id="ARBA00068570"/>
    </source>
</evidence>
<dbReference type="SFLD" id="SFLDG01061">
    <property type="entry name" value="methylthiotransferase"/>
    <property type="match status" value="1"/>
</dbReference>
<dbReference type="PANTHER" id="PTHR43020">
    <property type="entry name" value="CDK5 REGULATORY SUBUNIT-ASSOCIATED PROTEIN 1"/>
    <property type="match status" value="1"/>
</dbReference>
<keyword evidence="12" id="KW-0963">Cytoplasm</keyword>
<reference evidence="16 17" key="1">
    <citation type="submission" date="2010-11" db="EMBL/GenBank/DDBJ databases">
        <title>The complete genome of Thermotoga thermarum DSM 5069.</title>
        <authorList>
            <consortium name="US DOE Joint Genome Institute (JGI-PGF)"/>
            <person name="Lucas S."/>
            <person name="Copeland A."/>
            <person name="Lapidus A."/>
            <person name="Bruce D."/>
            <person name="Goodwin L."/>
            <person name="Pitluck S."/>
            <person name="Kyrpides N."/>
            <person name="Mavromatis K."/>
            <person name="Ivanova N."/>
            <person name="Zeytun A."/>
            <person name="Brettin T."/>
            <person name="Detter J.C."/>
            <person name="Tapia R."/>
            <person name="Han C."/>
            <person name="Land M."/>
            <person name="Hauser L."/>
            <person name="Markowitz V."/>
            <person name="Cheng J.-F."/>
            <person name="Hugenholtz P."/>
            <person name="Woyke T."/>
            <person name="Wu D."/>
            <person name="Spring S."/>
            <person name="Schroeder M."/>
            <person name="Brambilla E."/>
            <person name="Klenk H.-P."/>
            <person name="Eisen J.A."/>
        </authorList>
    </citation>
    <scope>NUCLEOTIDE SEQUENCE [LARGE SCALE GENOMIC DNA]</scope>
    <source>
        <strain evidence="16 17">DSM 5069</strain>
    </source>
</reference>
<dbReference type="PROSITE" id="PS50926">
    <property type="entry name" value="TRAM"/>
    <property type="match status" value="1"/>
</dbReference>
<dbReference type="InterPro" id="IPR002792">
    <property type="entry name" value="TRAM_dom"/>
</dbReference>
<comment type="cofactor">
    <cofactor evidence="12">
        <name>[4Fe-4S] cluster</name>
        <dbReference type="ChEBI" id="CHEBI:49883"/>
    </cofactor>
    <text evidence="12">Binds 2 [4Fe-4S] clusters. One cluster is coordinated with 3 cysteines and an exchangeable S-adenosyl-L-methionine.</text>
</comment>
<evidence type="ECO:0000259" key="14">
    <source>
        <dbReference type="PROSITE" id="PS51449"/>
    </source>
</evidence>
<evidence type="ECO:0000256" key="3">
    <source>
        <dbReference type="ARBA" id="ARBA00022679"/>
    </source>
</evidence>
<dbReference type="SMART" id="SM00729">
    <property type="entry name" value="Elp3"/>
    <property type="match status" value="1"/>
</dbReference>
<feature type="binding site" evidence="12">
    <location>
        <position position="158"/>
    </location>
    <ligand>
        <name>[4Fe-4S] cluster</name>
        <dbReference type="ChEBI" id="CHEBI:49883"/>
        <label>2</label>
        <note>4Fe-4S-S-AdoMet</note>
    </ligand>
</feature>
<evidence type="ECO:0000256" key="11">
    <source>
        <dbReference type="ARBA" id="ARBA00081141"/>
    </source>
</evidence>
<evidence type="ECO:0000259" key="13">
    <source>
        <dbReference type="PROSITE" id="PS50926"/>
    </source>
</evidence>
<dbReference type="EMBL" id="CP002351">
    <property type="protein sequence ID" value="AEH51112.1"/>
    <property type="molecule type" value="Genomic_DNA"/>
</dbReference>
<dbReference type="EC" id="2.8.4.3" evidence="8 12"/>
<proteinExistence type="inferred from homology"/>
<keyword evidence="17" id="KW-1185">Reference proteome</keyword>
<dbReference type="InterPro" id="IPR020612">
    <property type="entry name" value="Methylthiotransferase_CS"/>
</dbReference>
<dbReference type="SFLD" id="SFLDF00273">
    <property type="entry name" value="(dimethylallyl)adenosine_tRNA"/>
    <property type="match status" value="1"/>
</dbReference>
<dbReference type="InterPro" id="IPR005839">
    <property type="entry name" value="Methylthiotransferase"/>
</dbReference>
<comment type="similarity">
    <text evidence="12">Belongs to the methylthiotransferase family. MiaB subfamily.</text>
</comment>
<dbReference type="CDD" id="cd01335">
    <property type="entry name" value="Radical_SAM"/>
    <property type="match status" value="1"/>
</dbReference>
<dbReference type="InterPro" id="IPR013848">
    <property type="entry name" value="Methylthiotransferase_N"/>
</dbReference>
<protein>
    <recommendedName>
        <fullName evidence="9 12">tRNA-2-methylthio-N(6)-dimethylallyladenosine synthase</fullName>
        <ecNumber evidence="8 12">2.8.4.3</ecNumber>
    </recommendedName>
    <alternativeName>
        <fullName evidence="11 12">(Dimethylallyl)adenosine tRNA methylthiotransferase MiaB</fullName>
    </alternativeName>
    <alternativeName>
        <fullName evidence="10 12">tRNA-i(6)A37 methylthiotransferase</fullName>
    </alternativeName>
</protein>
<comment type="subcellular location">
    <subcellularLocation>
        <location evidence="12">Cytoplasm</location>
    </subcellularLocation>
</comment>
<evidence type="ECO:0000256" key="1">
    <source>
        <dbReference type="ARBA" id="ARBA00003234"/>
    </source>
</evidence>
<dbReference type="NCBIfam" id="TIGR01574">
    <property type="entry name" value="miaB-methiolase"/>
    <property type="match status" value="1"/>
</dbReference>
<dbReference type="SFLD" id="SFLDG01082">
    <property type="entry name" value="B12-binding_domain_containing"/>
    <property type="match status" value="1"/>
</dbReference>
<evidence type="ECO:0000313" key="16">
    <source>
        <dbReference type="EMBL" id="AEH51112.1"/>
    </source>
</evidence>
<keyword evidence="5 12" id="KW-0479">Metal-binding</keyword>
<keyword evidence="12" id="KW-0819">tRNA processing</keyword>
<dbReference type="FunFam" id="3.80.30.20:FF:000001">
    <property type="entry name" value="tRNA-2-methylthio-N(6)-dimethylallyladenosine synthase 2"/>
    <property type="match status" value="1"/>
</dbReference>
<keyword evidence="4 12" id="KW-0949">S-adenosyl-L-methionine</keyword>
<dbReference type="PROSITE" id="PS51918">
    <property type="entry name" value="RADICAL_SAM"/>
    <property type="match status" value="1"/>
</dbReference>
<feature type="domain" description="MTTase N-terminal" evidence="14">
    <location>
        <begin position="1"/>
        <end position="115"/>
    </location>
</feature>
<evidence type="ECO:0000256" key="10">
    <source>
        <dbReference type="ARBA" id="ARBA00080698"/>
    </source>
</evidence>
<comment type="subunit">
    <text evidence="12">Monomer.</text>
</comment>